<feature type="compositionally biased region" description="Low complexity" evidence="3">
    <location>
        <begin position="88"/>
        <end position="101"/>
    </location>
</feature>
<protein>
    <recommendedName>
        <fullName evidence="4">GDP/GTP exchange factor Sec2 N-terminal domain-containing protein</fullName>
    </recommendedName>
</protein>
<evidence type="ECO:0000256" key="1">
    <source>
        <dbReference type="ARBA" id="ARBA00023054"/>
    </source>
</evidence>
<dbReference type="Pfam" id="PF06428">
    <property type="entry name" value="Sec2p"/>
    <property type="match status" value="1"/>
</dbReference>
<dbReference type="EMBL" id="CP034209">
    <property type="protein sequence ID" value="QBZ63426.1"/>
    <property type="molecule type" value="Genomic_DNA"/>
</dbReference>
<feature type="domain" description="GDP/GTP exchange factor Sec2 N-terminal" evidence="4">
    <location>
        <begin position="220"/>
        <end position="302"/>
    </location>
</feature>
<gene>
    <name evidence="5" type="ORF">PoMZ_05107</name>
</gene>
<dbReference type="Gene3D" id="6.10.140.910">
    <property type="match status" value="1"/>
</dbReference>
<feature type="compositionally biased region" description="Basic and acidic residues" evidence="3">
    <location>
        <begin position="192"/>
        <end position="203"/>
    </location>
</feature>
<feature type="compositionally biased region" description="Polar residues" evidence="3">
    <location>
        <begin position="46"/>
        <end position="55"/>
    </location>
</feature>
<reference evidence="5 6" key="1">
    <citation type="journal article" date="2019" name="Mol. Biol. Evol.">
        <title>Blast fungal genomes show frequent chromosomal changes, gene gains and losses, and effector gene turnover.</title>
        <authorList>
            <person name="Gomez Luciano L.B."/>
            <person name="Jason Tsai I."/>
            <person name="Chuma I."/>
            <person name="Tosa Y."/>
            <person name="Chen Y.H."/>
            <person name="Li J.Y."/>
            <person name="Li M.Y."/>
            <person name="Jade Lu M.Y."/>
            <person name="Nakayashiki H."/>
            <person name="Li W.H."/>
        </authorList>
    </citation>
    <scope>NUCLEOTIDE SEQUENCE [LARGE SCALE GENOMIC DNA]</scope>
    <source>
        <strain evidence="5">MZ5-1-6</strain>
    </source>
</reference>
<dbReference type="GO" id="GO:0070319">
    <property type="term" value="C:Golgi to plasma membrane transport vesicle"/>
    <property type="evidence" value="ECO:0007669"/>
    <property type="project" value="TreeGrafter"/>
</dbReference>
<organism evidence="5 6">
    <name type="scientific">Pyricularia oryzae</name>
    <name type="common">Rice blast fungus</name>
    <name type="synonym">Magnaporthe oryzae</name>
    <dbReference type="NCBI Taxonomy" id="318829"/>
    <lineage>
        <taxon>Eukaryota</taxon>
        <taxon>Fungi</taxon>
        <taxon>Dikarya</taxon>
        <taxon>Ascomycota</taxon>
        <taxon>Pezizomycotina</taxon>
        <taxon>Sordariomycetes</taxon>
        <taxon>Sordariomycetidae</taxon>
        <taxon>Magnaporthales</taxon>
        <taxon>Pyriculariaceae</taxon>
        <taxon>Pyricularia</taxon>
    </lineage>
</organism>
<dbReference type="InterPro" id="IPR040351">
    <property type="entry name" value="RAB3IL/RAB3IP/Sec2"/>
</dbReference>
<dbReference type="InterPro" id="IPR009449">
    <property type="entry name" value="Sec2_N"/>
</dbReference>
<dbReference type="GO" id="GO:0006887">
    <property type="term" value="P:exocytosis"/>
    <property type="evidence" value="ECO:0007669"/>
    <property type="project" value="TreeGrafter"/>
</dbReference>
<dbReference type="PANTHER" id="PTHR14430:SF4">
    <property type="entry name" value="GDP_GTP EXCHANGE FACTOR SEC2 N-TERMINAL DOMAIN-CONTAINING PROTEIN"/>
    <property type="match status" value="1"/>
</dbReference>
<proteinExistence type="predicted"/>
<evidence type="ECO:0000256" key="2">
    <source>
        <dbReference type="SAM" id="Coils"/>
    </source>
</evidence>
<feature type="compositionally biased region" description="Polar residues" evidence="3">
    <location>
        <begin position="1"/>
        <end position="10"/>
    </location>
</feature>
<dbReference type="GO" id="GO:0051286">
    <property type="term" value="C:cell tip"/>
    <property type="evidence" value="ECO:0007669"/>
    <property type="project" value="TreeGrafter"/>
</dbReference>
<name>A0A4P7NP00_PYROR</name>
<feature type="compositionally biased region" description="Low complexity" evidence="3">
    <location>
        <begin position="56"/>
        <end position="78"/>
    </location>
</feature>
<feature type="coiled-coil region" evidence="2">
    <location>
        <begin position="263"/>
        <end position="318"/>
    </location>
</feature>
<dbReference type="SUPFAM" id="SSF144284">
    <property type="entry name" value="Sec2 N-terminal region"/>
    <property type="match status" value="1"/>
</dbReference>
<dbReference type="PANTHER" id="PTHR14430">
    <property type="entry name" value="RABIN3-RELATED"/>
    <property type="match status" value="1"/>
</dbReference>
<evidence type="ECO:0000259" key="4">
    <source>
        <dbReference type="Pfam" id="PF06428"/>
    </source>
</evidence>
<feature type="region of interest" description="Disordered" evidence="3">
    <location>
        <begin position="1"/>
        <end position="112"/>
    </location>
</feature>
<feature type="region of interest" description="Disordered" evidence="3">
    <location>
        <begin position="179"/>
        <end position="203"/>
    </location>
</feature>
<dbReference type="GO" id="GO:0005085">
    <property type="term" value="F:guanyl-nucleotide exchange factor activity"/>
    <property type="evidence" value="ECO:0007669"/>
    <property type="project" value="InterPro"/>
</dbReference>
<evidence type="ECO:0000256" key="3">
    <source>
        <dbReference type="SAM" id="MobiDB-lite"/>
    </source>
</evidence>
<sequence length="318" mass="34897">MLSSDINNNRRPAFRPQAQFPSRREKLFETAANSSTRHQTPPPRQVVQSFVDQQGVTSPLSAASSPTSSVSSSSSSTSGCPRCGFDNSPTSSAATSPTASTRGEDDDPTSLADAQRQIEDLRLQVRTLNEKAAVAVEKWASYEDELARLRRQLKTSSTAGSGNPPQTAELAAAGHRIGSLWGGKTTSPPATARDRSSASSKMDKTTDDLLMVLSKEQQLRVTGDQTMDDLLVALTREQQLRAAAEARELDASREVEELSASLFEEANEMVATERRARAKLEERVDILEKRDVEKKRRLERLELAVGRIERVKKLLEES</sequence>
<evidence type="ECO:0000313" key="5">
    <source>
        <dbReference type="EMBL" id="QBZ63426.1"/>
    </source>
</evidence>
<keyword evidence="1 2" id="KW-0175">Coiled coil</keyword>
<dbReference type="AlphaFoldDB" id="A0A4P7NP00"/>
<dbReference type="Proteomes" id="UP000294847">
    <property type="component" value="Chromosome 6"/>
</dbReference>
<accession>A0A4P7NP00</accession>
<evidence type="ECO:0000313" key="6">
    <source>
        <dbReference type="Proteomes" id="UP000294847"/>
    </source>
</evidence>